<organism evidence="1 2">
    <name type="scientific">Anopheles stephensi</name>
    <name type="common">Indo-Pakistan malaria mosquito</name>
    <dbReference type="NCBI Taxonomy" id="30069"/>
    <lineage>
        <taxon>Eukaryota</taxon>
        <taxon>Metazoa</taxon>
        <taxon>Ecdysozoa</taxon>
        <taxon>Arthropoda</taxon>
        <taxon>Hexapoda</taxon>
        <taxon>Insecta</taxon>
        <taxon>Pterygota</taxon>
        <taxon>Neoptera</taxon>
        <taxon>Endopterygota</taxon>
        <taxon>Diptera</taxon>
        <taxon>Nematocera</taxon>
        <taxon>Culicoidea</taxon>
        <taxon>Culicidae</taxon>
        <taxon>Anophelinae</taxon>
        <taxon>Anopheles</taxon>
    </lineage>
</organism>
<dbReference type="VEuPathDB" id="VectorBase:ASTEI02815"/>
<dbReference type="AlphaFoldDB" id="A0A182Y2X9"/>
<dbReference type="EnsemblMetazoa" id="ASTEI02815-RA">
    <property type="protein sequence ID" value="ASTEI02815-PA"/>
    <property type="gene ID" value="ASTEI02815"/>
</dbReference>
<keyword evidence="2" id="KW-1185">Reference proteome</keyword>
<dbReference type="Proteomes" id="UP000076408">
    <property type="component" value="Unassembled WGS sequence"/>
</dbReference>
<reference evidence="1" key="2">
    <citation type="submission" date="2020-05" db="UniProtKB">
        <authorList>
            <consortium name="EnsemblMetazoa"/>
        </authorList>
    </citation>
    <scope>IDENTIFICATION</scope>
    <source>
        <strain evidence="1">Indian</strain>
    </source>
</reference>
<proteinExistence type="predicted"/>
<evidence type="ECO:0008006" key="3">
    <source>
        <dbReference type="Google" id="ProtNLM"/>
    </source>
</evidence>
<sequence length="114" mass="12807">MLLVQNKAIPKRFNMTKWLIMVVSIRTAISTLITSNMDNCIVRVRTQATSMERVAAVVIMALEQNTERDITTTTNTTTTTINTPTKDPTMGTIISREGSKWSDVILSDVIDFRQ</sequence>
<name>A0A182Y2X9_ANOST</name>
<evidence type="ECO:0000313" key="2">
    <source>
        <dbReference type="Proteomes" id="UP000076408"/>
    </source>
</evidence>
<reference evidence="2" key="1">
    <citation type="journal article" date="2014" name="Genome Biol.">
        <title>Genome analysis of a major urban malaria vector mosquito, Anopheles stephensi.</title>
        <authorList>
            <person name="Jiang X."/>
            <person name="Peery A."/>
            <person name="Hall A.B."/>
            <person name="Sharma A."/>
            <person name="Chen X.G."/>
            <person name="Waterhouse R.M."/>
            <person name="Komissarov A."/>
            <person name="Riehle M.M."/>
            <person name="Shouche Y."/>
            <person name="Sharakhova M.V."/>
            <person name="Lawson D."/>
            <person name="Pakpour N."/>
            <person name="Arensburger P."/>
            <person name="Davidson V.L."/>
            <person name="Eiglmeier K."/>
            <person name="Emrich S."/>
            <person name="George P."/>
            <person name="Kennedy R.C."/>
            <person name="Mane S.P."/>
            <person name="Maslen G."/>
            <person name="Oringanje C."/>
            <person name="Qi Y."/>
            <person name="Settlage R."/>
            <person name="Tojo M."/>
            <person name="Tubio J.M."/>
            <person name="Unger M.F."/>
            <person name="Wang B."/>
            <person name="Vernick K.D."/>
            <person name="Ribeiro J.M."/>
            <person name="James A.A."/>
            <person name="Michel K."/>
            <person name="Riehle M.A."/>
            <person name="Luckhart S."/>
            <person name="Sharakhov I.V."/>
            <person name="Tu Z."/>
        </authorList>
    </citation>
    <scope>NUCLEOTIDE SEQUENCE [LARGE SCALE GENOMIC DNA]</scope>
    <source>
        <strain evidence="2">Indian</strain>
    </source>
</reference>
<accession>A0A182Y2X9</accession>
<protein>
    <recommendedName>
        <fullName evidence="3">Secreted protein</fullName>
    </recommendedName>
</protein>
<evidence type="ECO:0000313" key="1">
    <source>
        <dbReference type="EnsemblMetazoa" id="ASTEI02815-PA"/>
    </source>
</evidence>